<dbReference type="EMBL" id="MF101440">
    <property type="protein sequence ID" value="ARW65943.1"/>
    <property type="molecule type" value="Genomic_DNA"/>
</dbReference>
<name>A0A1Z1MIR6_9FLOR</name>
<dbReference type="AlphaFoldDB" id="A0A1Z1MIR6"/>
<organism evidence="1">
    <name type="scientific">Ophidocladus simpliciusculus</name>
    <dbReference type="NCBI Taxonomy" id="1261574"/>
    <lineage>
        <taxon>Eukaryota</taxon>
        <taxon>Rhodophyta</taxon>
        <taxon>Florideophyceae</taxon>
        <taxon>Rhodymeniophycidae</taxon>
        <taxon>Ceramiales</taxon>
        <taxon>Rhodomelaceae</taxon>
        <taxon>Herposiphonieae</taxon>
        <taxon>Ophidocladus</taxon>
    </lineage>
</organism>
<dbReference type="InterPro" id="IPR028978">
    <property type="entry name" value="Chorismate_lyase_/UTRA_dom_sf"/>
</dbReference>
<accession>A0A1Z1MIR6</accession>
<geneLocation type="chloroplast" evidence="1"/>
<keyword evidence="1" id="KW-0934">Plastid</keyword>
<evidence type="ECO:0000313" key="1">
    <source>
        <dbReference type="EMBL" id="ARW65943.1"/>
    </source>
</evidence>
<dbReference type="InterPro" id="IPR002800">
    <property type="entry name" value="Rv2949c-like"/>
</dbReference>
<dbReference type="GeneID" id="33359008"/>
<reference evidence="1" key="1">
    <citation type="journal article" date="2017" name="J. Phycol.">
        <title>Analysis of chloroplast genomes and a supermatrix inform reclassification of the Rhodomelaceae (Rhodophyta).</title>
        <authorList>
            <person name="Diaz-Tapia P."/>
            <person name="Maggs C.A."/>
            <person name="West J.A."/>
            <person name="Verbruggen H."/>
        </authorList>
    </citation>
    <scope>NUCLEOTIDE SEQUENCE</scope>
    <source>
        <strain evidence="1">PD949</strain>
    </source>
</reference>
<protein>
    <submittedName>
        <fullName evidence="1">Uncharacterized protein</fullName>
    </submittedName>
</protein>
<keyword evidence="1" id="KW-0150">Chloroplast</keyword>
<dbReference type="SUPFAM" id="SSF64288">
    <property type="entry name" value="Chorismate lyase-like"/>
    <property type="match status" value="1"/>
</dbReference>
<dbReference type="RefSeq" id="YP_009396757.1">
    <property type="nucleotide sequence ID" value="NC_035284.1"/>
</dbReference>
<proteinExistence type="predicted"/>
<dbReference type="Pfam" id="PF01947">
    <property type="entry name" value="Rv2949c-like"/>
    <property type="match status" value="1"/>
</dbReference>
<dbReference type="Gene3D" id="3.40.1410.10">
    <property type="entry name" value="Chorismate lyase-like"/>
    <property type="match status" value="1"/>
</dbReference>
<sequence length="173" mass="20817">MHIVCTIPINKFKYLINKVPELLPVQLQIILINEGSFTRTLKYLTSQIIKVKTSQKEQNIKTNTIRKIRCVWLETSIYTKLLFARSLWYLIYKNRQLQNIKSQLPIGQSFIEHQIDIHKKIHEIHYGYCEELERTLKSKEPLWGRKYTLYYKDKSYLTIQEIFSQKITIFFSL</sequence>
<gene>
    <name evidence="1" type="primary">ycf21</name>
</gene>